<feature type="domain" description="Integrase catalytic" evidence="1">
    <location>
        <begin position="1"/>
        <end position="47"/>
    </location>
</feature>
<protein>
    <submittedName>
        <fullName evidence="2">IS3 family transposase</fullName>
    </submittedName>
</protein>
<dbReference type="EMBL" id="JADIMT010000042">
    <property type="protein sequence ID" value="MBO8435977.1"/>
    <property type="molecule type" value="Genomic_DNA"/>
</dbReference>
<evidence type="ECO:0000313" key="2">
    <source>
        <dbReference type="EMBL" id="MBO8435977.1"/>
    </source>
</evidence>
<comment type="caution">
    <text evidence="2">The sequence shown here is derived from an EMBL/GenBank/DDBJ whole genome shotgun (WGS) entry which is preliminary data.</text>
</comment>
<proteinExistence type="predicted"/>
<evidence type="ECO:0000313" key="3">
    <source>
        <dbReference type="Proteomes" id="UP000823615"/>
    </source>
</evidence>
<dbReference type="GO" id="GO:0015074">
    <property type="term" value="P:DNA integration"/>
    <property type="evidence" value="ECO:0007669"/>
    <property type="project" value="InterPro"/>
</dbReference>
<reference evidence="2" key="2">
    <citation type="journal article" date="2021" name="PeerJ">
        <title>Extensive microbial diversity within the chicken gut microbiome revealed by metagenomics and culture.</title>
        <authorList>
            <person name="Gilroy R."/>
            <person name="Ravi A."/>
            <person name="Getino M."/>
            <person name="Pursley I."/>
            <person name="Horton D.L."/>
            <person name="Alikhan N.F."/>
            <person name="Baker D."/>
            <person name="Gharbi K."/>
            <person name="Hall N."/>
            <person name="Watson M."/>
            <person name="Adriaenssens E.M."/>
            <person name="Foster-Nyarko E."/>
            <person name="Jarju S."/>
            <person name="Secka A."/>
            <person name="Antonio M."/>
            <person name="Oren A."/>
            <person name="Chaudhuri R.R."/>
            <person name="La Ragione R."/>
            <person name="Hildebrand F."/>
            <person name="Pallen M.J."/>
        </authorList>
    </citation>
    <scope>NUCLEOTIDE SEQUENCE</scope>
    <source>
        <strain evidence="2">7293</strain>
    </source>
</reference>
<evidence type="ECO:0000259" key="1">
    <source>
        <dbReference type="Pfam" id="PF13333"/>
    </source>
</evidence>
<gene>
    <name evidence="2" type="ORF">IAA97_03255</name>
</gene>
<dbReference type="Proteomes" id="UP000823615">
    <property type="component" value="Unassembled WGS sequence"/>
</dbReference>
<organism evidence="2 3">
    <name type="scientific">Candidatus Ornithospirochaeta stercoripullorum</name>
    <dbReference type="NCBI Taxonomy" id="2840899"/>
    <lineage>
        <taxon>Bacteria</taxon>
        <taxon>Pseudomonadati</taxon>
        <taxon>Spirochaetota</taxon>
        <taxon>Spirochaetia</taxon>
        <taxon>Spirochaetales</taxon>
        <taxon>Spirochaetaceae</taxon>
        <taxon>Spirochaetaceae incertae sedis</taxon>
        <taxon>Candidatus Ornithospirochaeta</taxon>
    </lineage>
</organism>
<sequence>MYHGKYWKGVSIQDFIRRVDAYIHWYNEERIKMSLGGLSPFEFRSKNMKDKTIA</sequence>
<dbReference type="InterPro" id="IPR001584">
    <property type="entry name" value="Integrase_cat-core"/>
</dbReference>
<reference evidence="2" key="1">
    <citation type="submission" date="2020-10" db="EMBL/GenBank/DDBJ databases">
        <authorList>
            <person name="Gilroy R."/>
        </authorList>
    </citation>
    <scope>NUCLEOTIDE SEQUENCE</scope>
    <source>
        <strain evidence="2">7293</strain>
    </source>
</reference>
<dbReference type="AlphaFoldDB" id="A0A9D9DXQ4"/>
<name>A0A9D9DXQ4_9SPIO</name>
<accession>A0A9D9DXQ4</accession>
<dbReference type="Pfam" id="PF13333">
    <property type="entry name" value="rve_2"/>
    <property type="match status" value="1"/>
</dbReference>